<comment type="subcellular location">
    <subcellularLocation>
        <location evidence="1">Cell membrane</location>
        <topology evidence="1">Multi-pass membrane protein</topology>
    </subcellularLocation>
</comment>
<feature type="transmembrane region" description="Helical" evidence="6">
    <location>
        <begin position="47"/>
        <end position="69"/>
    </location>
</feature>
<dbReference type="RefSeq" id="WP_011419864.1">
    <property type="nucleotide sequence ID" value="NC_007760.1"/>
</dbReference>
<dbReference type="EMBL" id="CP000251">
    <property type="protein sequence ID" value="ABC80581.1"/>
    <property type="molecule type" value="Genomic_DNA"/>
</dbReference>
<evidence type="ECO:0000313" key="7">
    <source>
        <dbReference type="EMBL" id="ABC80581.1"/>
    </source>
</evidence>
<dbReference type="AlphaFoldDB" id="Q2IP49"/>
<dbReference type="HOGENOM" id="CLU_146734_2_0_7"/>
<evidence type="ECO:0000256" key="5">
    <source>
        <dbReference type="ARBA" id="ARBA00023136"/>
    </source>
</evidence>
<dbReference type="InterPro" id="IPR005171">
    <property type="entry name" value="Cyt_c_oxidase_su4_prok"/>
</dbReference>
<proteinExistence type="predicted"/>
<sequence length="131" mass="14132">MADPRPIAHEEHLATHHAHGMRYVVVWIALLVLTVVTYAASRVHLPGGWHVAVALLIAIAKGALVALFFMHLWDQRGANRLIFVTSLAFVALLIGLTILDNATRFPLANPPGSAGALPWGGADRDPPKLPQ</sequence>
<dbReference type="STRING" id="290397.Adeh_0806"/>
<dbReference type="InterPro" id="IPR011743">
    <property type="entry name" value="Caa3_sub_IV"/>
</dbReference>
<evidence type="ECO:0000256" key="3">
    <source>
        <dbReference type="ARBA" id="ARBA00022692"/>
    </source>
</evidence>
<dbReference type="KEGG" id="ade:Adeh_0806"/>
<name>Q2IP49_ANADE</name>
<dbReference type="OrthoDB" id="5522364at2"/>
<reference evidence="7" key="1">
    <citation type="submission" date="2006-01" db="EMBL/GenBank/DDBJ databases">
        <title>Complete sequence of Anaeromyxobacter dehalogenans 2CP-C.</title>
        <authorList>
            <consortium name="US DOE Joint Genome Institute"/>
            <person name="Copeland A."/>
            <person name="Lucas S."/>
            <person name="Lapidus A."/>
            <person name="Barry K."/>
            <person name="Detter J.C."/>
            <person name="Glavina T."/>
            <person name="Hammon N."/>
            <person name="Israni S."/>
            <person name="Pitluck S."/>
            <person name="Brettin T."/>
            <person name="Bruce D."/>
            <person name="Han C."/>
            <person name="Tapia R."/>
            <person name="Gilna P."/>
            <person name="Kiss H."/>
            <person name="Schmutz J."/>
            <person name="Larimer F."/>
            <person name="Land M."/>
            <person name="Kyrpides N."/>
            <person name="Anderson I."/>
            <person name="Sanford R.A."/>
            <person name="Ritalahti K.M."/>
            <person name="Thomas H.S."/>
            <person name="Kirby J.R."/>
            <person name="Zhulin I.B."/>
            <person name="Loeffler F.E."/>
            <person name="Richardson P."/>
        </authorList>
    </citation>
    <scope>NUCLEOTIDE SEQUENCE</scope>
    <source>
        <strain evidence="7">2CP-C</strain>
    </source>
</reference>
<evidence type="ECO:0000256" key="1">
    <source>
        <dbReference type="ARBA" id="ARBA00004651"/>
    </source>
</evidence>
<feature type="transmembrane region" description="Helical" evidence="6">
    <location>
        <begin position="21"/>
        <end position="41"/>
    </location>
</feature>
<evidence type="ECO:0000256" key="2">
    <source>
        <dbReference type="ARBA" id="ARBA00022475"/>
    </source>
</evidence>
<protein>
    <submittedName>
        <fullName evidence="7">Caa(3)-type oxidase, subunit IV</fullName>
    </submittedName>
</protein>
<keyword evidence="2" id="KW-1003">Cell membrane</keyword>
<gene>
    <name evidence="7" type="ordered locus">Adeh_0806</name>
</gene>
<evidence type="ECO:0000313" key="8">
    <source>
        <dbReference type="Proteomes" id="UP000001935"/>
    </source>
</evidence>
<accession>Q2IP49</accession>
<dbReference type="GO" id="GO:0005886">
    <property type="term" value="C:plasma membrane"/>
    <property type="evidence" value="ECO:0007669"/>
    <property type="project" value="UniProtKB-SubCell"/>
</dbReference>
<dbReference type="Pfam" id="PF03626">
    <property type="entry name" value="COX4_pro"/>
    <property type="match status" value="1"/>
</dbReference>
<evidence type="ECO:0000256" key="6">
    <source>
        <dbReference type="SAM" id="Phobius"/>
    </source>
</evidence>
<organism evidence="7 8">
    <name type="scientific">Anaeromyxobacter dehalogenans (strain 2CP-C)</name>
    <dbReference type="NCBI Taxonomy" id="290397"/>
    <lineage>
        <taxon>Bacteria</taxon>
        <taxon>Pseudomonadati</taxon>
        <taxon>Myxococcota</taxon>
        <taxon>Myxococcia</taxon>
        <taxon>Myxococcales</taxon>
        <taxon>Cystobacterineae</taxon>
        <taxon>Anaeromyxobacteraceae</taxon>
        <taxon>Anaeromyxobacter</taxon>
    </lineage>
</organism>
<feature type="transmembrane region" description="Helical" evidence="6">
    <location>
        <begin position="81"/>
        <end position="99"/>
    </location>
</feature>
<keyword evidence="5 6" id="KW-0472">Membrane</keyword>
<dbReference type="NCBIfam" id="TIGR02229">
    <property type="entry name" value="caa3_sub_IV"/>
    <property type="match status" value="1"/>
</dbReference>
<dbReference type="Proteomes" id="UP000001935">
    <property type="component" value="Chromosome"/>
</dbReference>
<keyword evidence="3 6" id="KW-0812">Transmembrane</keyword>
<evidence type="ECO:0000256" key="4">
    <source>
        <dbReference type="ARBA" id="ARBA00022989"/>
    </source>
</evidence>
<keyword evidence="4 6" id="KW-1133">Transmembrane helix</keyword>